<feature type="region of interest" description="Disordered" evidence="2">
    <location>
        <begin position="1017"/>
        <end position="1042"/>
    </location>
</feature>
<name>A0A6J2TL65_DROLE</name>
<feature type="coiled-coil region" evidence="1">
    <location>
        <begin position="801"/>
        <end position="875"/>
    </location>
</feature>
<feature type="compositionally biased region" description="Polar residues" evidence="2">
    <location>
        <begin position="1271"/>
        <end position="1282"/>
    </location>
</feature>
<keyword evidence="3" id="KW-1185">Reference proteome</keyword>
<feature type="compositionally biased region" description="Basic and acidic residues" evidence="2">
    <location>
        <begin position="1633"/>
        <end position="1653"/>
    </location>
</feature>
<feature type="compositionally biased region" description="Polar residues" evidence="2">
    <location>
        <begin position="1771"/>
        <end position="1790"/>
    </location>
</feature>
<feature type="compositionally biased region" description="Polar residues" evidence="2">
    <location>
        <begin position="1182"/>
        <end position="1192"/>
    </location>
</feature>
<feature type="coiled-coil region" evidence="1">
    <location>
        <begin position="625"/>
        <end position="681"/>
    </location>
</feature>
<feature type="compositionally biased region" description="Polar residues" evidence="2">
    <location>
        <begin position="394"/>
        <end position="436"/>
    </location>
</feature>
<dbReference type="RefSeq" id="XP_030376255.1">
    <property type="nucleotide sequence ID" value="XM_030520395.1"/>
</dbReference>
<feature type="compositionally biased region" description="Polar residues" evidence="2">
    <location>
        <begin position="1800"/>
        <end position="1809"/>
    </location>
</feature>
<feature type="compositionally biased region" description="Low complexity" evidence="2">
    <location>
        <begin position="1018"/>
        <end position="1029"/>
    </location>
</feature>
<dbReference type="OrthoDB" id="8070503at2759"/>
<evidence type="ECO:0000313" key="3">
    <source>
        <dbReference type="Proteomes" id="UP000504634"/>
    </source>
</evidence>
<reference evidence="4" key="1">
    <citation type="submission" date="2025-08" db="UniProtKB">
        <authorList>
            <consortium name="RefSeq"/>
        </authorList>
    </citation>
    <scope>IDENTIFICATION</scope>
    <source>
        <strain evidence="4">11010-0011.00</strain>
        <tissue evidence="4">Whole body</tissue>
    </source>
</reference>
<feature type="compositionally biased region" description="Basic residues" evidence="2">
    <location>
        <begin position="923"/>
        <end position="936"/>
    </location>
</feature>
<feature type="region of interest" description="Disordered" evidence="2">
    <location>
        <begin position="739"/>
        <end position="767"/>
    </location>
</feature>
<feature type="compositionally biased region" description="Polar residues" evidence="2">
    <location>
        <begin position="1304"/>
        <end position="1316"/>
    </location>
</feature>
<feature type="region of interest" description="Disordered" evidence="2">
    <location>
        <begin position="1168"/>
        <end position="1196"/>
    </location>
</feature>
<feature type="compositionally biased region" description="Polar residues" evidence="2">
    <location>
        <begin position="1658"/>
        <end position="1667"/>
    </location>
</feature>
<feature type="compositionally biased region" description="Polar residues" evidence="2">
    <location>
        <begin position="1717"/>
        <end position="1734"/>
    </location>
</feature>
<feature type="region of interest" description="Disordered" evidence="2">
    <location>
        <begin position="922"/>
        <end position="947"/>
    </location>
</feature>
<organism evidence="3 4">
    <name type="scientific">Drosophila lebanonensis</name>
    <name type="common">Fruit fly</name>
    <name type="synonym">Scaptodrosophila lebanonensis</name>
    <dbReference type="NCBI Taxonomy" id="7225"/>
    <lineage>
        <taxon>Eukaryota</taxon>
        <taxon>Metazoa</taxon>
        <taxon>Ecdysozoa</taxon>
        <taxon>Arthropoda</taxon>
        <taxon>Hexapoda</taxon>
        <taxon>Insecta</taxon>
        <taxon>Pterygota</taxon>
        <taxon>Neoptera</taxon>
        <taxon>Endopterygota</taxon>
        <taxon>Diptera</taxon>
        <taxon>Brachycera</taxon>
        <taxon>Muscomorpha</taxon>
        <taxon>Ephydroidea</taxon>
        <taxon>Drosophilidae</taxon>
        <taxon>Scaptodrosophila</taxon>
    </lineage>
</organism>
<dbReference type="CTD" id="42927"/>
<dbReference type="GeneID" id="115625360"/>
<proteinExistence type="predicted"/>
<feature type="region of interest" description="Disordered" evidence="2">
    <location>
        <begin position="542"/>
        <end position="573"/>
    </location>
</feature>
<sequence length="1809" mass="201847">MSRPMTVNGKFGASGKRHHNILADPERVKKDLENERRITRLRQVREKSNCLARKIRQDVEDEKSRQLQKLEQIKQKELNAWREHVLVKKHQDYRGSIFQVGAAHRAAQAENQINEQQKQHLAQKIRRCSRQACKRACKHANKTHVQLHRKTGGRDCNNYEGRATACTQTPVIPNTAISTDVTAAKCNNCLRSPKTCNKNNCYMLNVGTEGNAGKRKRGTCCRENPNCLCASSDDEQLTDSSCSSFHPDESDDEIATLPPSDCTNKNLQQTAPIILDVDIDKEDTLAFNTQAGMDINDRFVQSNRNFSHVVRSSPECSPERHRKTPQKNAREKCLPRKRFTQISELVQRCSRSTGTEKSVLSPRSLNRSVPRSPTRAKSPTKTARSPVRSEKSSTKMTKSPTRQTRSPSRQAKSPTRLTKSTTQEPKSPTKTAGKSPTKSKKAAAHVNSPRRQQQNRKGPPPSAMVIDAGLRRNSAVQTTPCVPTCGTSAVQTAPCMADAMSQCTCPMEQQSMQTQPVEQQPIQQFILQGMTTQQHLIQHQPLQQPPTQHPGEQLQPSVGTVPRQPTTTATHSSVSATTFVMRQSRAASATSGRVHFYDYNNKFHKNYEAPSTAVHTNTQDATQMNAMEQARMEDHLRELREKELDKLRKISDQRGQKALEREQVRRDCAELTEKLDALAQQNPQMLPSDANFMPSHRFADMAVRRELKMNEVMEKMLLRPAIITCPEVDTALPRTATTHASCKTNRMSSRPAPATVNVGERGRKADDGATVTSSSCCSILLDYVDDQSKQLRTDLKATESNTSKSEKLQNLLSRIEKIRSQLLQEIKAGGSSTVVDDDNVQKMIDNIRQERADILEQKERTLDARESNLHQKEELLEQRLREFYHEKQRTGNEDIGKKTSKECEKPVEIVIKVRSDGTVKQCVPKHKARAKVKPKSRPQPTTETTDELTDQINEHAQRQNSYDSNSTVYRSLPPVIYKGIQMPEQQRAAASPPLHPLIAQYVQRLLGMTRRAVQDLGVSSSDVPTPSSSIVNNPRNMSNSSAADETLIDERRMQRVQAFITDNRSFINELEDTLRNQSQCQSNAEHSMRAFDDVWTRRLESNSTTNIKHDQPKHSRRTTPCVERSPAKSQDTCPPSCTRSVTIAPDSYTPRKLPSSKTMQAMLKQAQVTSTSTTVQRRPQPAKTSQCSSTDGGTDATRQMERYAKLTENCTQRIAELTELITKVREEKQRLVEVTLTSASENERHSTEYMELPTGPDVPPRSRTVSERSDAQCTSLNTNTSEALPLSDQEPLQKHKPTGASRDSGISISRPHTAQGQVAEAEPCSLASSTHSSKAGHQRRGGAPPPTIRRYSPQMVEEDPAHELSTIAEVDTPAQSQVAGVTATALTNSQKLVPVPFPTFEEYAREIHLDLSQIDPNKSIRLQQEFNELVDAFQQRVGSQALDYHEFPNITAYLHNITSTNVQVELPTTTDQNQSLKDLVQQLRVANASIREFPSRREYMQQCLAKKPPEERVLIDSASLENLTDTTDSFNVEAELRQRRILKSSFRRGNATTEPADHDVASSTRRNSAVAEHMSQQPEESGIERMSTTPDGGATLSSDLDREMQRLGLCWSATMRQRQRQADTLGSDSTSPEQERRPRPRGGQEKAKNKENAEPLTTVETQEASQMGRSLNLREFLTRELLKHRIYSDSATDSSDDSLKGNFLQSVIDSLGHHATGATNDRQKTSTPVGSSQSIRDKSGSVKSGSVNAGTLLFSGESRISSVHYPDGMSPAQSNQRANNRSAKLTSTLPSPKAPVSAHSKASNGAYSA</sequence>
<gene>
    <name evidence="4" type="primary">LOC115625360</name>
</gene>
<feature type="compositionally biased region" description="Polar residues" evidence="2">
    <location>
        <begin position="1586"/>
        <end position="1598"/>
    </location>
</feature>
<feature type="compositionally biased region" description="Polar residues" evidence="2">
    <location>
        <begin position="1127"/>
        <end position="1136"/>
    </location>
</feature>
<evidence type="ECO:0000256" key="1">
    <source>
        <dbReference type="SAM" id="Coils"/>
    </source>
</evidence>
<feature type="region of interest" description="Disordered" evidence="2">
    <location>
        <begin position="1235"/>
        <end position="1351"/>
    </location>
</feature>
<feature type="coiled-coil region" evidence="1">
    <location>
        <begin position="1207"/>
        <end position="1234"/>
    </location>
</feature>
<feature type="region of interest" description="Disordered" evidence="2">
    <location>
        <begin position="350"/>
        <end position="465"/>
    </location>
</feature>
<feature type="region of interest" description="Disordered" evidence="2">
    <location>
        <begin position="1616"/>
        <end position="1667"/>
    </location>
</feature>
<evidence type="ECO:0000313" key="4">
    <source>
        <dbReference type="RefSeq" id="XP_030376255.1"/>
    </source>
</evidence>
<evidence type="ECO:0000256" key="2">
    <source>
        <dbReference type="SAM" id="MobiDB-lite"/>
    </source>
</evidence>
<accession>A0A6J2TL65</accession>
<feature type="region of interest" description="Disordered" evidence="2">
    <location>
        <begin position="308"/>
        <end position="335"/>
    </location>
</feature>
<feature type="compositionally biased region" description="Polar residues" evidence="2">
    <location>
        <begin position="350"/>
        <end position="383"/>
    </location>
</feature>
<feature type="region of interest" description="Disordered" evidence="2">
    <location>
        <begin position="1714"/>
        <end position="1748"/>
    </location>
</feature>
<keyword evidence="1" id="KW-0175">Coiled coil</keyword>
<feature type="compositionally biased region" description="Polar residues" evidence="2">
    <location>
        <begin position="1030"/>
        <end position="1042"/>
    </location>
</feature>
<feature type="region of interest" description="Disordered" evidence="2">
    <location>
        <begin position="1546"/>
        <end position="1598"/>
    </location>
</feature>
<feature type="compositionally biased region" description="Polar residues" evidence="2">
    <location>
        <begin position="739"/>
        <end position="748"/>
    </location>
</feature>
<feature type="compositionally biased region" description="Polar residues" evidence="2">
    <location>
        <begin position="1622"/>
        <end position="1631"/>
    </location>
</feature>
<feature type="region of interest" description="Disordered" evidence="2">
    <location>
        <begin position="1102"/>
        <end position="1136"/>
    </location>
</feature>
<protein>
    <submittedName>
        <fullName evidence="4">Uncharacterized protein LOC115625360</fullName>
    </submittedName>
</protein>
<feature type="region of interest" description="Disordered" evidence="2">
    <location>
        <begin position="1764"/>
        <end position="1809"/>
    </location>
</feature>
<dbReference type="Proteomes" id="UP000504634">
    <property type="component" value="Unplaced"/>
</dbReference>
<feature type="compositionally biased region" description="Low complexity" evidence="2">
    <location>
        <begin position="1168"/>
        <end position="1178"/>
    </location>
</feature>